<feature type="domain" description="2-oxoacid dehydrogenase acyltransferase catalytic" evidence="4">
    <location>
        <begin position="1"/>
        <end position="114"/>
    </location>
</feature>
<evidence type="ECO:0000313" key="6">
    <source>
        <dbReference type="Proteomes" id="UP001174909"/>
    </source>
</evidence>
<evidence type="ECO:0000259" key="4">
    <source>
        <dbReference type="Pfam" id="PF00198"/>
    </source>
</evidence>
<dbReference type="PANTHER" id="PTHR43178:SF5">
    <property type="entry name" value="LIPOAMIDE ACYLTRANSFERASE COMPONENT OF BRANCHED-CHAIN ALPHA-KETO ACID DEHYDROGENASE COMPLEX, MITOCHONDRIAL"/>
    <property type="match status" value="1"/>
</dbReference>
<sequence>MSLRKIAQASKEVAERAQQGTLSPQEYAGGTFAISNMGMMGVTSFVAIIQPPQSAVLAVGAVQKRPVVTDDDQITVRQMMTATLSADHRIVDGAEGAMFINEIKGLLENPLSIIL</sequence>
<dbReference type="EMBL" id="CASHTH010002868">
    <property type="protein sequence ID" value="CAI8036406.1"/>
    <property type="molecule type" value="Genomic_DNA"/>
</dbReference>
<evidence type="ECO:0000256" key="1">
    <source>
        <dbReference type="ARBA" id="ARBA00001938"/>
    </source>
</evidence>
<dbReference type="AlphaFoldDB" id="A0AA35SWN8"/>
<keyword evidence="6" id="KW-1185">Reference proteome</keyword>
<accession>A0AA35SWN8</accession>
<gene>
    <name evidence="5" type="ORF">GBAR_LOCUS20391</name>
</gene>
<keyword evidence="3" id="KW-0012">Acyltransferase</keyword>
<dbReference type="InterPro" id="IPR023213">
    <property type="entry name" value="CAT-like_dom_sf"/>
</dbReference>
<protein>
    <submittedName>
        <fullName evidence="5">Dihydrolipoyllysine-residue acetyltransferase component of pyruvate dehydrogenase complex</fullName>
    </submittedName>
</protein>
<dbReference type="GO" id="GO:0016407">
    <property type="term" value="F:acetyltransferase activity"/>
    <property type="evidence" value="ECO:0007669"/>
    <property type="project" value="TreeGrafter"/>
</dbReference>
<organism evidence="5 6">
    <name type="scientific">Geodia barretti</name>
    <name type="common">Barrett's horny sponge</name>
    <dbReference type="NCBI Taxonomy" id="519541"/>
    <lineage>
        <taxon>Eukaryota</taxon>
        <taxon>Metazoa</taxon>
        <taxon>Porifera</taxon>
        <taxon>Demospongiae</taxon>
        <taxon>Heteroscleromorpha</taxon>
        <taxon>Tetractinellida</taxon>
        <taxon>Astrophorina</taxon>
        <taxon>Geodiidae</taxon>
        <taxon>Geodia</taxon>
    </lineage>
</organism>
<dbReference type="Proteomes" id="UP001174909">
    <property type="component" value="Unassembled WGS sequence"/>
</dbReference>
<name>A0AA35SWN8_GEOBA</name>
<comment type="cofactor">
    <cofactor evidence="1">
        <name>(R)-lipoate</name>
        <dbReference type="ChEBI" id="CHEBI:83088"/>
    </cofactor>
</comment>
<keyword evidence="2" id="KW-0808">Transferase</keyword>
<comment type="caution">
    <text evidence="5">The sequence shown here is derived from an EMBL/GenBank/DDBJ whole genome shotgun (WGS) entry which is preliminary data.</text>
</comment>
<dbReference type="InterPro" id="IPR001078">
    <property type="entry name" value="2-oxoacid_DH_actylTfrase"/>
</dbReference>
<dbReference type="Pfam" id="PF00198">
    <property type="entry name" value="2-oxoacid_dh"/>
    <property type="match status" value="1"/>
</dbReference>
<evidence type="ECO:0000256" key="3">
    <source>
        <dbReference type="ARBA" id="ARBA00023315"/>
    </source>
</evidence>
<dbReference type="InterPro" id="IPR050743">
    <property type="entry name" value="2-oxoacid_DH_E2_comp"/>
</dbReference>
<proteinExistence type="predicted"/>
<keyword evidence="5" id="KW-0670">Pyruvate</keyword>
<dbReference type="GO" id="GO:0031405">
    <property type="term" value="F:lipoic acid binding"/>
    <property type="evidence" value="ECO:0007669"/>
    <property type="project" value="TreeGrafter"/>
</dbReference>
<evidence type="ECO:0000313" key="5">
    <source>
        <dbReference type="EMBL" id="CAI8036406.1"/>
    </source>
</evidence>
<dbReference type="GO" id="GO:0005739">
    <property type="term" value="C:mitochondrion"/>
    <property type="evidence" value="ECO:0007669"/>
    <property type="project" value="TreeGrafter"/>
</dbReference>
<reference evidence="5" key="1">
    <citation type="submission" date="2023-03" db="EMBL/GenBank/DDBJ databases">
        <authorList>
            <person name="Steffen K."/>
            <person name="Cardenas P."/>
        </authorList>
    </citation>
    <scope>NUCLEOTIDE SEQUENCE</scope>
</reference>
<dbReference type="Gene3D" id="3.30.559.10">
    <property type="entry name" value="Chloramphenicol acetyltransferase-like domain"/>
    <property type="match status" value="1"/>
</dbReference>
<dbReference type="PANTHER" id="PTHR43178">
    <property type="entry name" value="DIHYDROLIPOAMIDE ACETYLTRANSFERASE COMPONENT OF PYRUVATE DEHYDROGENASE COMPLEX"/>
    <property type="match status" value="1"/>
</dbReference>
<evidence type="ECO:0000256" key="2">
    <source>
        <dbReference type="ARBA" id="ARBA00022679"/>
    </source>
</evidence>
<dbReference type="SUPFAM" id="SSF52777">
    <property type="entry name" value="CoA-dependent acyltransferases"/>
    <property type="match status" value="1"/>
</dbReference>